<evidence type="ECO:0000313" key="2">
    <source>
        <dbReference type="Proteomes" id="UP001501195"/>
    </source>
</evidence>
<keyword evidence="2" id="KW-1185">Reference proteome</keyword>
<name>A0ABP9HQS2_9ACTN</name>
<dbReference type="RefSeq" id="WP_345712002.1">
    <property type="nucleotide sequence ID" value="NZ_BAABIL010000220.1"/>
</dbReference>
<dbReference type="Gene3D" id="3.30.420.60">
    <property type="entry name" value="eRF1 domain 2"/>
    <property type="match status" value="1"/>
</dbReference>
<comment type="caution">
    <text evidence="1">The sequence shown here is derived from an EMBL/GenBank/DDBJ whole genome shotgun (WGS) entry which is preliminary data.</text>
</comment>
<proteinExistence type="predicted"/>
<keyword evidence="1" id="KW-0378">Hydrolase</keyword>
<organism evidence="1 2">
    <name type="scientific">Kineococcus glutinatus</name>
    <dbReference type="NCBI Taxonomy" id="1070872"/>
    <lineage>
        <taxon>Bacteria</taxon>
        <taxon>Bacillati</taxon>
        <taxon>Actinomycetota</taxon>
        <taxon>Actinomycetes</taxon>
        <taxon>Kineosporiales</taxon>
        <taxon>Kineosporiaceae</taxon>
        <taxon>Kineococcus</taxon>
    </lineage>
</organism>
<dbReference type="InterPro" id="IPR042226">
    <property type="entry name" value="eFR1_2_sf"/>
</dbReference>
<accession>A0ABP9HQS2</accession>
<evidence type="ECO:0000313" key="1">
    <source>
        <dbReference type="EMBL" id="GAA4976458.1"/>
    </source>
</evidence>
<protein>
    <submittedName>
        <fullName evidence="1">Vms1/Ankzf1 family peptidyl-tRNA hydrolase</fullName>
    </submittedName>
</protein>
<dbReference type="InterPro" id="IPR040701">
    <property type="entry name" value="Bact_RF_family2"/>
</dbReference>
<dbReference type="SUPFAM" id="SSF53137">
    <property type="entry name" value="Translational machinery components"/>
    <property type="match status" value="1"/>
</dbReference>
<dbReference type="GO" id="GO:0016787">
    <property type="term" value="F:hydrolase activity"/>
    <property type="evidence" value="ECO:0007669"/>
    <property type="project" value="UniProtKB-KW"/>
</dbReference>
<gene>
    <name evidence="1" type="ORF">GCM10023225_16730</name>
</gene>
<dbReference type="Pfam" id="PF18844">
    <property type="entry name" value="baeRF_family2"/>
    <property type="match status" value="1"/>
</dbReference>
<sequence length="385" mass="41054">MKLDWLKPATEDAGTYVSLVFDATRNDETGAHEIDLRWQDARTQLARAGAPAAALDAVGEVAVQPTGVGGRVGRAVVATASGIVIDRLLPSPPLREESTAGPVPNLMPLVRSLAHDVRYVLVEMDRAGADVTVAHSDAPGTAEEQTVEGDHDLLHKVPGGGWAALRYQYAVQDSWDHNAATVAEHLDKLVARENPEAVFVTGDTKAMHSLRSKASQRVLALVEEVPGGSRHAGVKEEVFERNLAQALEGVRTRRRDRVVEQFEQEIGRTRTLQGPSSTGGRGLAVEGLTAVVDALRRSQVQVLLLRDDPTSTLRLWTGSDPLCLGASAEEVRALGEPDPVEVAADAALVRAVAASDAEMELVAERPDAAQGIGALLRYADPSTPQ</sequence>
<dbReference type="EMBL" id="BAABIL010000220">
    <property type="protein sequence ID" value="GAA4976458.1"/>
    <property type="molecule type" value="Genomic_DNA"/>
</dbReference>
<reference evidence="2" key="1">
    <citation type="journal article" date="2019" name="Int. J. Syst. Evol. Microbiol.">
        <title>The Global Catalogue of Microorganisms (GCM) 10K type strain sequencing project: providing services to taxonomists for standard genome sequencing and annotation.</title>
        <authorList>
            <consortium name="The Broad Institute Genomics Platform"/>
            <consortium name="The Broad Institute Genome Sequencing Center for Infectious Disease"/>
            <person name="Wu L."/>
            <person name="Ma J."/>
        </authorList>
    </citation>
    <scope>NUCLEOTIDE SEQUENCE [LARGE SCALE GENOMIC DNA]</scope>
    <source>
        <strain evidence="2">JCM 18126</strain>
    </source>
</reference>
<dbReference type="Proteomes" id="UP001501195">
    <property type="component" value="Unassembled WGS sequence"/>
</dbReference>